<sequence>HTGEYLAEKVAECLKDYGLATTILSMAMDNASNNNTLLRELPHLLPSDANVGTHYQIHCF</sequence>
<feature type="non-terminal residue" evidence="1">
    <location>
        <position position="60"/>
    </location>
</feature>
<organism evidence="1 2">
    <name type="scientific">Gymnopus androsaceus JB14</name>
    <dbReference type="NCBI Taxonomy" id="1447944"/>
    <lineage>
        <taxon>Eukaryota</taxon>
        <taxon>Fungi</taxon>
        <taxon>Dikarya</taxon>
        <taxon>Basidiomycota</taxon>
        <taxon>Agaricomycotina</taxon>
        <taxon>Agaricomycetes</taxon>
        <taxon>Agaricomycetidae</taxon>
        <taxon>Agaricales</taxon>
        <taxon>Marasmiineae</taxon>
        <taxon>Omphalotaceae</taxon>
        <taxon>Gymnopus</taxon>
    </lineage>
</organism>
<evidence type="ECO:0000313" key="1">
    <source>
        <dbReference type="EMBL" id="KAE9395054.1"/>
    </source>
</evidence>
<dbReference type="OrthoDB" id="2748837at2759"/>
<gene>
    <name evidence="1" type="ORF">BT96DRAFT_767500</name>
</gene>
<feature type="non-terminal residue" evidence="1">
    <location>
        <position position="1"/>
    </location>
</feature>
<protein>
    <recommendedName>
        <fullName evidence="3">DUF659 domain-containing protein</fullName>
    </recommendedName>
</protein>
<dbReference type="EMBL" id="ML769538">
    <property type="protein sequence ID" value="KAE9395054.1"/>
    <property type="molecule type" value="Genomic_DNA"/>
</dbReference>
<dbReference type="AlphaFoldDB" id="A0A6A4HCN8"/>
<dbReference type="Proteomes" id="UP000799118">
    <property type="component" value="Unassembled WGS sequence"/>
</dbReference>
<evidence type="ECO:0008006" key="3">
    <source>
        <dbReference type="Google" id="ProtNLM"/>
    </source>
</evidence>
<evidence type="ECO:0000313" key="2">
    <source>
        <dbReference type="Proteomes" id="UP000799118"/>
    </source>
</evidence>
<keyword evidence="2" id="KW-1185">Reference proteome</keyword>
<reference evidence="1" key="1">
    <citation type="journal article" date="2019" name="Environ. Microbiol.">
        <title>Fungal ecological strategies reflected in gene transcription - a case study of two litter decomposers.</title>
        <authorList>
            <person name="Barbi F."/>
            <person name="Kohler A."/>
            <person name="Barry K."/>
            <person name="Baskaran P."/>
            <person name="Daum C."/>
            <person name="Fauchery L."/>
            <person name="Ihrmark K."/>
            <person name="Kuo A."/>
            <person name="LaButti K."/>
            <person name="Lipzen A."/>
            <person name="Morin E."/>
            <person name="Grigoriev I.V."/>
            <person name="Henrissat B."/>
            <person name="Lindahl B."/>
            <person name="Martin F."/>
        </authorList>
    </citation>
    <scope>NUCLEOTIDE SEQUENCE</scope>
    <source>
        <strain evidence="1">JB14</strain>
    </source>
</reference>
<accession>A0A6A4HCN8</accession>
<name>A0A6A4HCN8_9AGAR</name>
<proteinExistence type="predicted"/>